<dbReference type="AlphaFoldDB" id="A0A1M4YIH6"/>
<evidence type="ECO:0008006" key="3">
    <source>
        <dbReference type="Google" id="ProtNLM"/>
    </source>
</evidence>
<dbReference type="EMBL" id="FQUE01000003">
    <property type="protein sequence ID" value="SHF05418.1"/>
    <property type="molecule type" value="Genomic_DNA"/>
</dbReference>
<organism evidence="1 2">
    <name type="scientific">Loktanella atrilutea</name>
    <dbReference type="NCBI Taxonomy" id="366533"/>
    <lineage>
        <taxon>Bacteria</taxon>
        <taxon>Pseudomonadati</taxon>
        <taxon>Pseudomonadota</taxon>
        <taxon>Alphaproteobacteria</taxon>
        <taxon>Rhodobacterales</taxon>
        <taxon>Roseobacteraceae</taxon>
        <taxon>Loktanella</taxon>
    </lineage>
</organism>
<sequence length="359" mass="37089">MNQVMRKALTAGTTFAIALGIGFVMQYGDALASRLGVDEPIGGPEARSARDAQAEIPEETVAVLAPARPPVDRGASLPVPQEAAVPQMEAIPRLDQPQDALDAEAVDGSAPVLARADALPAVEPDAAVLADVAACSPEMTAETLPLAMVRLSLTDACHPQAAVKIHHRGMMFSALTDAKGQLQIDVPALTAQALFIADFADGPGAAAAIVVPDIDDIDRAVLQWQGDEGVQVHALEFGAGYDDAGHVWSASTGTPEAAAGGTGGFMTALGDPAISDAYHAEVYTFPSGHSARNGQVILNVEAEVTSGNCGRDVSAQSIQIAPQQDPHAVDLTMTMPDCDAIGEFLVLKNMFADLTLAAK</sequence>
<name>A0A1M4YIH6_LOKAT</name>
<dbReference type="Proteomes" id="UP000183987">
    <property type="component" value="Unassembled WGS sequence"/>
</dbReference>
<gene>
    <name evidence="1" type="ORF">SAMN05444339_103131</name>
</gene>
<reference evidence="2" key="1">
    <citation type="submission" date="2016-11" db="EMBL/GenBank/DDBJ databases">
        <authorList>
            <person name="Varghese N."/>
            <person name="Submissions S."/>
        </authorList>
    </citation>
    <scope>NUCLEOTIDE SEQUENCE [LARGE SCALE GENOMIC DNA]</scope>
    <source>
        <strain evidence="2">DSM 29326</strain>
    </source>
</reference>
<accession>A0A1M4YIH6</accession>
<keyword evidence="2" id="KW-1185">Reference proteome</keyword>
<evidence type="ECO:0000313" key="2">
    <source>
        <dbReference type="Proteomes" id="UP000183987"/>
    </source>
</evidence>
<evidence type="ECO:0000313" key="1">
    <source>
        <dbReference type="EMBL" id="SHF05418.1"/>
    </source>
</evidence>
<proteinExistence type="predicted"/>
<protein>
    <recommendedName>
        <fullName evidence="3">Translocase</fullName>
    </recommendedName>
</protein>
<dbReference type="STRING" id="366533.SAMN05444339_103131"/>